<dbReference type="AlphaFoldDB" id="A0ABD2C0S2"/>
<keyword evidence="2" id="KW-1185">Reference proteome</keyword>
<accession>A0ABD2C0S2</accession>
<organism evidence="1 2">
    <name type="scientific">Vespula maculifrons</name>
    <name type="common">Eastern yellow jacket</name>
    <name type="synonym">Wasp</name>
    <dbReference type="NCBI Taxonomy" id="7453"/>
    <lineage>
        <taxon>Eukaryota</taxon>
        <taxon>Metazoa</taxon>
        <taxon>Ecdysozoa</taxon>
        <taxon>Arthropoda</taxon>
        <taxon>Hexapoda</taxon>
        <taxon>Insecta</taxon>
        <taxon>Pterygota</taxon>
        <taxon>Neoptera</taxon>
        <taxon>Endopterygota</taxon>
        <taxon>Hymenoptera</taxon>
        <taxon>Apocrita</taxon>
        <taxon>Aculeata</taxon>
        <taxon>Vespoidea</taxon>
        <taxon>Vespidae</taxon>
        <taxon>Vespinae</taxon>
        <taxon>Vespula</taxon>
    </lineage>
</organism>
<dbReference type="EMBL" id="JAYRBN010000063">
    <property type="protein sequence ID" value="KAL2738623.1"/>
    <property type="molecule type" value="Genomic_DNA"/>
</dbReference>
<evidence type="ECO:0000313" key="2">
    <source>
        <dbReference type="Proteomes" id="UP001607303"/>
    </source>
</evidence>
<comment type="caution">
    <text evidence="1">The sequence shown here is derived from an EMBL/GenBank/DDBJ whole genome shotgun (WGS) entry which is preliminary data.</text>
</comment>
<sequence length="197" mass="22260">MGSGSRFFSKGNVFVPGKSDRCSGQATGRWDRGGWTRISRNWPIVRVARTHSSSEHFMQIHLASRKPREFGIEARRASERANERAGQQAGLHGFEGRMGSRAEISFQPASEMGGVTYAIYKLFSHLVPTPPRRHHHQRRPWSRLVGVEYIIPVQPGPILSSSEPKATFSALRFHARVLLAFQGWKMGDKLESGWYCQ</sequence>
<reference evidence="1 2" key="1">
    <citation type="journal article" date="2024" name="Ann. Entomol. Soc. Am.">
        <title>Genomic analyses of the southern and eastern yellowjacket wasps (Hymenoptera: Vespidae) reveal evolutionary signatures of social life.</title>
        <authorList>
            <person name="Catto M.A."/>
            <person name="Caine P.B."/>
            <person name="Orr S.E."/>
            <person name="Hunt B.G."/>
            <person name="Goodisman M.A.D."/>
        </authorList>
    </citation>
    <scope>NUCLEOTIDE SEQUENCE [LARGE SCALE GENOMIC DNA]</scope>
    <source>
        <strain evidence="1">232</strain>
        <tissue evidence="1">Head and thorax</tissue>
    </source>
</reference>
<proteinExistence type="predicted"/>
<protein>
    <submittedName>
        <fullName evidence="1">Uncharacterized protein</fullName>
    </submittedName>
</protein>
<name>A0ABD2C0S2_VESMC</name>
<evidence type="ECO:0000313" key="1">
    <source>
        <dbReference type="EMBL" id="KAL2738623.1"/>
    </source>
</evidence>
<gene>
    <name evidence="1" type="ORF">V1477_011982</name>
</gene>
<dbReference type="Proteomes" id="UP001607303">
    <property type="component" value="Unassembled WGS sequence"/>
</dbReference>